<name>A0AAJ6M289_9PSED</name>
<reference evidence="2" key="1">
    <citation type="submission" date="2023-09" db="EMBL/GenBank/DDBJ databases">
        <title>First report of Pseudomonas coleopterorum DJ13 causing leaf spot on Rhododendron pulchrum Sweet in China.</title>
        <authorList>
            <person name="Zhang Y."/>
        </authorList>
    </citation>
    <scope>NUCLEOTIDE SEQUENCE</scope>
    <source>
        <strain evidence="2">DJ13</strain>
    </source>
</reference>
<evidence type="ECO:0000313" key="3">
    <source>
        <dbReference type="Proteomes" id="UP001258207"/>
    </source>
</evidence>
<dbReference type="Proteomes" id="UP001258207">
    <property type="component" value="Chromosome"/>
</dbReference>
<evidence type="ECO:0000256" key="1">
    <source>
        <dbReference type="SAM" id="MobiDB-lite"/>
    </source>
</evidence>
<evidence type="ECO:0000313" key="2">
    <source>
        <dbReference type="EMBL" id="WNC11197.1"/>
    </source>
</evidence>
<dbReference type="RefSeq" id="WP_090359496.1">
    <property type="nucleotide sequence ID" value="NZ_CP134081.1"/>
</dbReference>
<protein>
    <submittedName>
        <fullName evidence="2">Uncharacterized protein</fullName>
    </submittedName>
</protein>
<proteinExistence type="predicted"/>
<gene>
    <name evidence="2" type="ORF">RI108_07240</name>
</gene>
<feature type="compositionally biased region" description="Basic and acidic residues" evidence="1">
    <location>
        <begin position="1"/>
        <end position="10"/>
    </location>
</feature>
<sequence length="63" mass="6829">MNTETDKNAENADAPNTPNDPIVQKEVGKGLTDDERVSREAEPEGEGARVELGPADLDRLPKK</sequence>
<dbReference type="AlphaFoldDB" id="A0AAJ6M289"/>
<accession>A0AAJ6M289</accession>
<feature type="compositionally biased region" description="Basic and acidic residues" evidence="1">
    <location>
        <begin position="26"/>
        <end position="49"/>
    </location>
</feature>
<organism evidence="2 3">
    <name type="scientific">Pseudomonas coleopterorum</name>
    <dbReference type="NCBI Taxonomy" id="1605838"/>
    <lineage>
        <taxon>Bacteria</taxon>
        <taxon>Pseudomonadati</taxon>
        <taxon>Pseudomonadota</taxon>
        <taxon>Gammaproteobacteria</taxon>
        <taxon>Pseudomonadales</taxon>
        <taxon>Pseudomonadaceae</taxon>
        <taxon>Pseudomonas</taxon>
    </lineage>
</organism>
<dbReference type="EMBL" id="CP134081">
    <property type="protein sequence ID" value="WNC11197.1"/>
    <property type="molecule type" value="Genomic_DNA"/>
</dbReference>
<feature type="region of interest" description="Disordered" evidence="1">
    <location>
        <begin position="1"/>
        <end position="63"/>
    </location>
</feature>